<dbReference type="EMBL" id="CM031832">
    <property type="protein sequence ID" value="KAG6701297.1"/>
    <property type="molecule type" value="Genomic_DNA"/>
</dbReference>
<name>A0A922EGG2_CARIL</name>
<evidence type="ECO:0000313" key="1">
    <source>
        <dbReference type="EMBL" id="KAG6701297.1"/>
    </source>
</evidence>
<gene>
    <name evidence="1" type="ORF">I3842_08G157900</name>
</gene>
<comment type="caution">
    <text evidence="1">The sequence shown here is derived from an EMBL/GenBank/DDBJ whole genome shotgun (WGS) entry which is preliminary data.</text>
</comment>
<dbReference type="Proteomes" id="UP000811246">
    <property type="component" value="Chromosome 8"/>
</dbReference>
<organism evidence="1 2">
    <name type="scientific">Carya illinoinensis</name>
    <name type="common">Pecan</name>
    <dbReference type="NCBI Taxonomy" id="32201"/>
    <lineage>
        <taxon>Eukaryota</taxon>
        <taxon>Viridiplantae</taxon>
        <taxon>Streptophyta</taxon>
        <taxon>Embryophyta</taxon>
        <taxon>Tracheophyta</taxon>
        <taxon>Spermatophyta</taxon>
        <taxon>Magnoliopsida</taxon>
        <taxon>eudicotyledons</taxon>
        <taxon>Gunneridae</taxon>
        <taxon>Pentapetalae</taxon>
        <taxon>rosids</taxon>
        <taxon>fabids</taxon>
        <taxon>Fagales</taxon>
        <taxon>Juglandaceae</taxon>
        <taxon>Carya</taxon>
    </lineage>
</organism>
<dbReference type="AlphaFoldDB" id="A0A922EGG2"/>
<reference evidence="1" key="1">
    <citation type="submission" date="2021-01" db="EMBL/GenBank/DDBJ databases">
        <authorList>
            <person name="Lovell J.T."/>
            <person name="Bentley N."/>
            <person name="Bhattarai G."/>
            <person name="Jenkins J.W."/>
            <person name="Sreedasyam A."/>
            <person name="Alarcon Y."/>
            <person name="Bock C."/>
            <person name="Boston L."/>
            <person name="Carlson J."/>
            <person name="Cervantes K."/>
            <person name="Clermont K."/>
            <person name="Krom N."/>
            <person name="Kubenka K."/>
            <person name="Mamidi S."/>
            <person name="Mattison C."/>
            <person name="Monteros M."/>
            <person name="Pisani C."/>
            <person name="Plott C."/>
            <person name="Rajasekar S."/>
            <person name="Rhein H.S."/>
            <person name="Rohla C."/>
            <person name="Song M."/>
            <person name="Hilaire R.S."/>
            <person name="Shu S."/>
            <person name="Wells L."/>
            <person name="Wang X."/>
            <person name="Webber J."/>
            <person name="Heerema R.J."/>
            <person name="Klein P."/>
            <person name="Conner P."/>
            <person name="Grauke L."/>
            <person name="Grimwood J."/>
            <person name="Schmutz J."/>
            <person name="Randall J.J."/>
        </authorList>
    </citation>
    <scope>NUCLEOTIDE SEQUENCE</scope>
    <source>
        <tissue evidence="1">Leaf</tissue>
    </source>
</reference>
<sequence>MLGVFCFKEPNVVSSRLMGEELLLLISCVVARGPPVQKKPLKHRDFEGDLESRFGKTQVVTPVAPLSH</sequence>
<evidence type="ECO:0000313" key="2">
    <source>
        <dbReference type="Proteomes" id="UP000811246"/>
    </source>
</evidence>
<accession>A0A922EGG2</accession>
<protein>
    <submittedName>
        <fullName evidence="1">Uncharacterized protein</fullName>
    </submittedName>
</protein>
<proteinExistence type="predicted"/>